<organism evidence="8 9">
    <name type="scientific">Pseudoroseicyclus tamaricis</name>
    <dbReference type="NCBI Taxonomy" id="2705421"/>
    <lineage>
        <taxon>Bacteria</taxon>
        <taxon>Pseudomonadati</taxon>
        <taxon>Pseudomonadota</taxon>
        <taxon>Alphaproteobacteria</taxon>
        <taxon>Rhodobacterales</taxon>
        <taxon>Paracoccaceae</taxon>
        <taxon>Pseudoroseicyclus</taxon>
    </lineage>
</organism>
<evidence type="ECO:0000313" key="9">
    <source>
        <dbReference type="Proteomes" id="UP000474757"/>
    </source>
</evidence>
<feature type="transmembrane region" description="Helical" evidence="7">
    <location>
        <begin position="266"/>
        <end position="287"/>
    </location>
</feature>
<gene>
    <name evidence="8" type="ORF">GZA08_12630</name>
</gene>
<feature type="transmembrane region" description="Helical" evidence="7">
    <location>
        <begin position="307"/>
        <end position="334"/>
    </location>
</feature>
<dbReference type="EMBL" id="JAAGAB010000003">
    <property type="protein sequence ID" value="NDV01812.1"/>
    <property type="molecule type" value="Genomic_DNA"/>
</dbReference>
<evidence type="ECO:0000256" key="4">
    <source>
        <dbReference type="ARBA" id="ARBA00022989"/>
    </source>
</evidence>
<dbReference type="PANTHER" id="PTHR21716">
    <property type="entry name" value="TRANSMEMBRANE PROTEIN"/>
    <property type="match status" value="1"/>
</dbReference>
<evidence type="ECO:0000313" key="8">
    <source>
        <dbReference type="EMBL" id="NDV01812.1"/>
    </source>
</evidence>
<feature type="coiled-coil region" evidence="6">
    <location>
        <begin position="109"/>
        <end position="136"/>
    </location>
</feature>
<keyword evidence="5 7" id="KW-0472">Membrane</keyword>
<keyword evidence="3 7" id="KW-0812">Transmembrane</keyword>
<keyword evidence="9" id="KW-1185">Reference proteome</keyword>
<feature type="transmembrane region" description="Helical" evidence="7">
    <location>
        <begin position="236"/>
        <end position="259"/>
    </location>
</feature>
<feature type="transmembrane region" description="Helical" evidence="7">
    <location>
        <begin position="65"/>
        <end position="86"/>
    </location>
</feature>
<comment type="caution">
    <text evidence="8">The sequence shown here is derived from an EMBL/GenBank/DDBJ whole genome shotgun (WGS) entry which is preliminary data.</text>
</comment>
<accession>A0A6B2K209</accession>
<protein>
    <submittedName>
        <fullName evidence="8">AI-2E family transporter</fullName>
    </submittedName>
</protein>
<keyword evidence="4 7" id="KW-1133">Transmembrane helix</keyword>
<dbReference type="PANTHER" id="PTHR21716:SF16">
    <property type="entry name" value="BLL1467 PROTEIN"/>
    <property type="match status" value="1"/>
</dbReference>
<evidence type="ECO:0000256" key="2">
    <source>
        <dbReference type="ARBA" id="ARBA00009773"/>
    </source>
</evidence>
<comment type="similarity">
    <text evidence="2">Belongs to the autoinducer-2 exporter (AI-2E) (TC 2.A.86) family.</text>
</comment>
<evidence type="ECO:0000256" key="6">
    <source>
        <dbReference type="SAM" id="Coils"/>
    </source>
</evidence>
<dbReference type="AlphaFoldDB" id="A0A6B2K209"/>
<evidence type="ECO:0000256" key="5">
    <source>
        <dbReference type="ARBA" id="ARBA00023136"/>
    </source>
</evidence>
<evidence type="ECO:0000256" key="3">
    <source>
        <dbReference type="ARBA" id="ARBA00022692"/>
    </source>
</evidence>
<comment type="subcellular location">
    <subcellularLocation>
        <location evidence="1">Membrane</location>
        <topology evidence="1">Multi-pass membrane protein</topology>
    </subcellularLocation>
</comment>
<reference evidence="8 9" key="1">
    <citation type="submission" date="2020-02" db="EMBL/GenBank/DDBJ databases">
        <title>Pseudoroseicyclus tamarix, sp. nov., isolated from offshore sediment of a Tamarix chinensis forest.</title>
        <authorList>
            <person name="Gai Y."/>
        </authorList>
    </citation>
    <scope>NUCLEOTIDE SEQUENCE [LARGE SCALE GENOMIC DNA]</scope>
    <source>
        <strain evidence="8 9">CLL3-39</strain>
    </source>
</reference>
<evidence type="ECO:0000256" key="1">
    <source>
        <dbReference type="ARBA" id="ARBA00004141"/>
    </source>
</evidence>
<feature type="transmembrane region" description="Helical" evidence="7">
    <location>
        <begin position="20"/>
        <end position="44"/>
    </location>
</feature>
<keyword evidence="6" id="KW-0175">Coiled coil</keyword>
<proteinExistence type="inferred from homology"/>
<dbReference type="Pfam" id="PF01594">
    <property type="entry name" value="AI-2E_transport"/>
    <property type="match status" value="1"/>
</dbReference>
<dbReference type="InterPro" id="IPR002549">
    <property type="entry name" value="AI-2E-like"/>
</dbReference>
<dbReference type="GO" id="GO:0055085">
    <property type="term" value="P:transmembrane transport"/>
    <property type="evidence" value="ECO:0007669"/>
    <property type="project" value="TreeGrafter"/>
</dbReference>
<feature type="transmembrane region" description="Helical" evidence="7">
    <location>
        <begin position="152"/>
        <end position="172"/>
    </location>
</feature>
<sequence length="376" mass="40110">MNETPDAPAPRSHWAVTGLFIIGCGVVMVLARTFLMPLILAFLLSLTFSPIRRWLHRRGLPDGASAGLIVLMLVALSVAGAVSLAGPVQNYVQDGPALLRDVEFKLRGINDLVEQVSDATEQVSELTDRDDEAQEQIAVDTSPGLFTQAVTTVPFVMAQIGLTLVMLFFLIASGDLFYEKIVAVNPTFHDKRRAIGIVYDIERKISRYFLTITVINAGLGLAIGVALWLLGMPNPALFGVLAFVLNFIPFLGAIAGAVLTFGIGIVSLDTVGAAALVAGVYIALTSIEGQFVTPYAVGRSLKLNPVAVFVAVAFWGWAWSVVGMIIAVPVLIVVRAFSEKFDSLHGLGLFLSGRGEGIIPPAKTEAEMDGAVESQS</sequence>
<dbReference type="RefSeq" id="WP_163894203.1">
    <property type="nucleotide sequence ID" value="NZ_JAAFYS010000003.1"/>
</dbReference>
<dbReference type="GO" id="GO:0016020">
    <property type="term" value="C:membrane"/>
    <property type="evidence" value="ECO:0007669"/>
    <property type="project" value="UniProtKB-SubCell"/>
</dbReference>
<feature type="transmembrane region" description="Helical" evidence="7">
    <location>
        <begin position="208"/>
        <end position="230"/>
    </location>
</feature>
<name>A0A6B2K209_9RHOB</name>
<evidence type="ECO:0000256" key="7">
    <source>
        <dbReference type="SAM" id="Phobius"/>
    </source>
</evidence>
<dbReference type="Proteomes" id="UP000474757">
    <property type="component" value="Unassembled WGS sequence"/>
</dbReference>